<reference evidence="2" key="1">
    <citation type="submission" date="2021-06" db="EMBL/GenBank/DDBJ databases">
        <authorList>
            <person name="Hodson N. C."/>
            <person name="Mongue J. A."/>
            <person name="Jaron S. K."/>
        </authorList>
    </citation>
    <scope>NUCLEOTIDE SEQUENCE</scope>
</reference>
<feature type="compositionally biased region" description="Polar residues" evidence="1">
    <location>
        <begin position="1"/>
        <end position="29"/>
    </location>
</feature>
<sequence length="105" mass="11713">LKENSVNNPSDSTPAASNVQQPNDGQPISSKILPINVLDYLKQLDRKLEIMNARVKQIGLSLEVVIAKLNMMDEHDGRTNDSAIELPLPLKSQNDVNEFDDQMSR</sequence>
<gene>
    <name evidence="2" type="ORF">AFUS01_LOCUS484</name>
</gene>
<keyword evidence="3" id="KW-1185">Reference proteome</keyword>
<accession>A0A8J2J205</accession>
<protein>
    <submittedName>
        <fullName evidence="2">Uncharacterized protein</fullName>
    </submittedName>
</protein>
<dbReference type="Proteomes" id="UP000708208">
    <property type="component" value="Unassembled WGS sequence"/>
</dbReference>
<name>A0A8J2J205_9HEXA</name>
<feature type="non-terminal residue" evidence="2">
    <location>
        <position position="105"/>
    </location>
</feature>
<proteinExistence type="predicted"/>
<feature type="region of interest" description="Disordered" evidence="1">
    <location>
        <begin position="76"/>
        <end position="105"/>
    </location>
</feature>
<evidence type="ECO:0000313" key="2">
    <source>
        <dbReference type="EMBL" id="CAG7643330.1"/>
    </source>
</evidence>
<dbReference type="EMBL" id="CAJVCH010002198">
    <property type="protein sequence ID" value="CAG7643330.1"/>
    <property type="molecule type" value="Genomic_DNA"/>
</dbReference>
<evidence type="ECO:0000313" key="3">
    <source>
        <dbReference type="Proteomes" id="UP000708208"/>
    </source>
</evidence>
<feature type="region of interest" description="Disordered" evidence="1">
    <location>
        <begin position="1"/>
        <end position="30"/>
    </location>
</feature>
<dbReference type="AlphaFoldDB" id="A0A8J2J205"/>
<evidence type="ECO:0000256" key="1">
    <source>
        <dbReference type="SAM" id="MobiDB-lite"/>
    </source>
</evidence>
<comment type="caution">
    <text evidence="2">The sequence shown here is derived from an EMBL/GenBank/DDBJ whole genome shotgun (WGS) entry which is preliminary data.</text>
</comment>
<feature type="non-terminal residue" evidence="2">
    <location>
        <position position="1"/>
    </location>
</feature>
<organism evidence="2 3">
    <name type="scientific">Allacma fusca</name>
    <dbReference type="NCBI Taxonomy" id="39272"/>
    <lineage>
        <taxon>Eukaryota</taxon>
        <taxon>Metazoa</taxon>
        <taxon>Ecdysozoa</taxon>
        <taxon>Arthropoda</taxon>
        <taxon>Hexapoda</taxon>
        <taxon>Collembola</taxon>
        <taxon>Symphypleona</taxon>
        <taxon>Sminthuridae</taxon>
        <taxon>Allacma</taxon>
    </lineage>
</organism>